<protein>
    <submittedName>
        <fullName evidence="1">Uncharacterized protein</fullName>
    </submittedName>
</protein>
<name>A0A1F5TPP7_9BACT</name>
<dbReference type="Proteomes" id="UP000177579">
    <property type="component" value="Unassembled WGS sequence"/>
</dbReference>
<evidence type="ECO:0000313" key="1">
    <source>
        <dbReference type="EMBL" id="OGF40807.1"/>
    </source>
</evidence>
<sequence length="402" mass="46944">MEKKKAAGVKKKTGLDQQDKKILKALSHEVSLWKDFRQSYEENKEQFSGITSWAQVKIEAKKHPSWFCHFKISSDKEEIDTRRFVEEFVEFLTKARTVNEIKEKFKISPKETEELLKCSPPKYRFGVQKTEVGEDSFMLLPEVSSIIKEKEKIWQFKKHESYPYIVISFPDNNWKKINIVPISDVFFGHAQHDGGMFDEYVNWISRTPHVFCFLNGNIFKKFVKAEEVNLNLAITELQNKLGRIAHKILWAQPGTNEEFMQKFNIDPLQFVCGEYNIPYFQEPVYVDVMWKKHVFTFYCLHGRSNAHTKGGKINAVSRSASFQEFVMFTVMGHIKDKVVNPIIKIERDPIGFELKDKMQYMVICPGFLKYFGSEEAKKGYKPHTLGTVSCRLYANGTYRTSN</sequence>
<organism evidence="1 2">
    <name type="scientific">Candidatus Falkowbacteria bacterium RIFOXYD2_FULL_34_120</name>
    <dbReference type="NCBI Taxonomy" id="1798007"/>
    <lineage>
        <taxon>Bacteria</taxon>
        <taxon>Candidatus Falkowiibacteriota</taxon>
    </lineage>
</organism>
<accession>A0A1F5TPP7</accession>
<dbReference type="AlphaFoldDB" id="A0A1F5TPP7"/>
<reference evidence="1 2" key="1">
    <citation type="journal article" date="2016" name="Nat. Commun.">
        <title>Thousands of microbial genomes shed light on interconnected biogeochemical processes in an aquifer system.</title>
        <authorList>
            <person name="Anantharaman K."/>
            <person name="Brown C.T."/>
            <person name="Hug L.A."/>
            <person name="Sharon I."/>
            <person name="Castelle C.J."/>
            <person name="Probst A.J."/>
            <person name="Thomas B.C."/>
            <person name="Singh A."/>
            <person name="Wilkins M.J."/>
            <person name="Karaoz U."/>
            <person name="Brodie E.L."/>
            <person name="Williams K.H."/>
            <person name="Hubbard S.S."/>
            <person name="Banfield J.F."/>
        </authorList>
    </citation>
    <scope>NUCLEOTIDE SEQUENCE [LARGE SCALE GENOMIC DNA]</scope>
</reference>
<proteinExistence type="predicted"/>
<dbReference type="EMBL" id="MFGO01000020">
    <property type="protein sequence ID" value="OGF40807.1"/>
    <property type="molecule type" value="Genomic_DNA"/>
</dbReference>
<gene>
    <name evidence="1" type="ORF">A2531_06860</name>
</gene>
<evidence type="ECO:0000313" key="2">
    <source>
        <dbReference type="Proteomes" id="UP000177579"/>
    </source>
</evidence>
<comment type="caution">
    <text evidence="1">The sequence shown here is derived from an EMBL/GenBank/DDBJ whole genome shotgun (WGS) entry which is preliminary data.</text>
</comment>